<dbReference type="PANTHER" id="PTHR30458:SF0">
    <property type="entry name" value="1,2-PHENYLACETYL-COA EPOXIDASE, SUBUNIT C"/>
    <property type="match status" value="1"/>
</dbReference>
<dbReference type="GO" id="GO:0010124">
    <property type="term" value="P:phenylacetate catabolic process"/>
    <property type="evidence" value="ECO:0007669"/>
    <property type="project" value="InterPro"/>
</dbReference>
<dbReference type="PIRSF" id="PIRSF037834">
    <property type="entry name" value="PA_CoA_Oase3"/>
    <property type="match status" value="1"/>
</dbReference>
<accession>A0A382E767</accession>
<evidence type="ECO:0000313" key="1">
    <source>
        <dbReference type="EMBL" id="SVB45833.1"/>
    </source>
</evidence>
<dbReference type="EMBL" id="UINC01042763">
    <property type="protein sequence ID" value="SVB45833.1"/>
    <property type="molecule type" value="Genomic_DNA"/>
</dbReference>
<name>A0A382E767_9ZZZZ</name>
<dbReference type="PANTHER" id="PTHR30458">
    <property type="entry name" value="PHENYLACETIC ACID DEGRADATION PROTEIN PAA"/>
    <property type="match status" value="1"/>
</dbReference>
<evidence type="ECO:0008006" key="2">
    <source>
        <dbReference type="Google" id="ProtNLM"/>
    </source>
</evidence>
<dbReference type="InterPro" id="IPR052703">
    <property type="entry name" value="Aromatic_CoA_ox/epox"/>
</dbReference>
<dbReference type="InterPro" id="IPR012347">
    <property type="entry name" value="Ferritin-like"/>
</dbReference>
<reference evidence="1" key="1">
    <citation type="submission" date="2018-05" db="EMBL/GenBank/DDBJ databases">
        <authorList>
            <person name="Lanie J.A."/>
            <person name="Ng W.-L."/>
            <person name="Kazmierczak K.M."/>
            <person name="Andrzejewski T.M."/>
            <person name="Davidsen T.M."/>
            <person name="Wayne K.J."/>
            <person name="Tettelin H."/>
            <person name="Glass J.I."/>
            <person name="Rusch D."/>
            <person name="Podicherti R."/>
            <person name="Tsui H.-C.T."/>
            <person name="Winkler M.E."/>
        </authorList>
    </citation>
    <scope>NUCLEOTIDE SEQUENCE</scope>
</reference>
<dbReference type="InterPro" id="IPR009078">
    <property type="entry name" value="Ferritin-like_SF"/>
</dbReference>
<dbReference type="SUPFAM" id="SSF47240">
    <property type="entry name" value="Ferritin-like"/>
    <property type="match status" value="1"/>
</dbReference>
<dbReference type="Pfam" id="PF05138">
    <property type="entry name" value="PaaA_PaaC"/>
    <property type="match status" value="1"/>
</dbReference>
<dbReference type="InterPro" id="IPR007814">
    <property type="entry name" value="PaaA_PaaC"/>
</dbReference>
<gene>
    <name evidence="1" type="ORF">METZ01_LOCUS198687</name>
</gene>
<dbReference type="NCBIfam" id="TIGR02158">
    <property type="entry name" value="PA_CoA_Oxy3"/>
    <property type="match status" value="1"/>
</dbReference>
<sequence>MGHRLSEWSGDAPTLEEDMALSNIALDLIGQARLWLTAAAQAEGAGRTEDDLAYQRDVRDWRNLHLVELPNGDFGRTMLRQYFFDAYHLLLLEGLSEGSDREISGIAAKSLKEVRYHLRHSSGWVVRLGDGTQESHRRMVNALDICTPCVPELFEVDEVYRTLEAQGFVPAMNDLQAQWERQVWAVLSEATLSMPEITNPMSGGRTGLHSEHLGYLLAEMQFLQRAYPGATW</sequence>
<proteinExistence type="predicted"/>
<dbReference type="InterPro" id="IPR011882">
    <property type="entry name" value="PaaC"/>
</dbReference>
<dbReference type="AlphaFoldDB" id="A0A382E767"/>
<organism evidence="1">
    <name type="scientific">marine metagenome</name>
    <dbReference type="NCBI Taxonomy" id="408172"/>
    <lineage>
        <taxon>unclassified sequences</taxon>
        <taxon>metagenomes</taxon>
        <taxon>ecological metagenomes</taxon>
    </lineage>
</organism>
<dbReference type="Gene3D" id="1.20.1260.10">
    <property type="match status" value="1"/>
</dbReference>
<protein>
    <recommendedName>
        <fullName evidence="2">Phenylacetate-CoA oxygenase subunit PaaI</fullName>
    </recommendedName>
</protein>
<dbReference type="GO" id="GO:0005829">
    <property type="term" value="C:cytosol"/>
    <property type="evidence" value="ECO:0007669"/>
    <property type="project" value="TreeGrafter"/>
</dbReference>